<dbReference type="EMBL" id="OX459948">
    <property type="protein sequence ID" value="CAI9155234.1"/>
    <property type="molecule type" value="Genomic_DNA"/>
</dbReference>
<reference evidence="3" key="1">
    <citation type="submission" date="2023-04" db="EMBL/GenBank/DDBJ databases">
        <authorList>
            <consortium name="ELIXIR-Norway"/>
        </authorList>
    </citation>
    <scope>NUCLEOTIDE SEQUENCE [LARGE SCALE GENOMIC DNA]</scope>
</reference>
<accession>A0ABN8Y5Z2</accession>
<feature type="region of interest" description="Disordered" evidence="1">
    <location>
        <begin position="37"/>
        <end position="68"/>
    </location>
</feature>
<proteinExistence type="predicted"/>
<name>A0ABN8Y5Z2_RANTA</name>
<protein>
    <submittedName>
        <fullName evidence="3">Uncharacterized protein</fullName>
    </submittedName>
</protein>
<keyword evidence="2" id="KW-0812">Transmembrane</keyword>
<evidence type="ECO:0000256" key="2">
    <source>
        <dbReference type="SAM" id="Phobius"/>
    </source>
</evidence>
<evidence type="ECO:0000313" key="3">
    <source>
        <dbReference type="EMBL" id="CAI9155234.1"/>
    </source>
</evidence>
<keyword evidence="4" id="KW-1185">Reference proteome</keyword>
<gene>
    <name evidence="3" type="ORF">MRATA1EN1_LOCUS4196</name>
</gene>
<keyword evidence="2" id="KW-1133">Transmembrane helix</keyword>
<evidence type="ECO:0000256" key="1">
    <source>
        <dbReference type="SAM" id="MobiDB-lite"/>
    </source>
</evidence>
<dbReference type="Proteomes" id="UP001176941">
    <property type="component" value="Chromosome 12"/>
</dbReference>
<feature type="transmembrane region" description="Helical" evidence="2">
    <location>
        <begin position="103"/>
        <end position="121"/>
    </location>
</feature>
<sequence length="130" mass="14187">MGLREHQSPGILLKCSPGSTESVVGLRRGFSKKLSGISRCRKHTGRSEAPDKSVSLGGSPRTPRSNAVLGPQSLCLRLERPWDPANHPRPQGLQAETSQGHSFFSLSFLFGFFFLISMHGLPDLSSLTRD</sequence>
<evidence type="ECO:0000313" key="4">
    <source>
        <dbReference type="Proteomes" id="UP001176941"/>
    </source>
</evidence>
<keyword evidence="2" id="KW-0472">Membrane</keyword>
<organism evidence="3 4">
    <name type="scientific">Rangifer tarandus platyrhynchus</name>
    <name type="common">Svalbard reindeer</name>
    <dbReference type="NCBI Taxonomy" id="3082113"/>
    <lineage>
        <taxon>Eukaryota</taxon>
        <taxon>Metazoa</taxon>
        <taxon>Chordata</taxon>
        <taxon>Craniata</taxon>
        <taxon>Vertebrata</taxon>
        <taxon>Euteleostomi</taxon>
        <taxon>Mammalia</taxon>
        <taxon>Eutheria</taxon>
        <taxon>Laurasiatheria</taxon>
        <taxon>Artiodactyla</taxon>
        <taxon>Ruminantia</taxon>
        <taxon>Pecora</taxon>
        <taxon>Cervidae</taxon>
        <taxon>Odocoileinae</taxon>
        <taxon>Rangifer</taxon>
    </lineage>
</organism>